<keyword evidence="2" id="KW-1185">Reference proteome</keyword>
<reference evidence="1 2" key="1">
    <citation type="journal article" date="2013" name="Genome Announc.">
        <title>Genome Sequence of Plesiomonas shigelloides Strain 302-73 (Serotype O1).</title>
        <authorList>
            <person name="Pique N."/>
            <person name="Aquilini E."/>
            <person name="Alioto T."/>
            <person name="Minana-Galbis D."/>
            <person name="Tomas J.M."/>
        </authorList>
    </citation>
    <scope>NUCLEOTIDE SEQUENCE [LARGE SCALE GENOMIC DNA]</scope>
    <source>
        <strain evidence="1 2">302-73</strain>
    </source>
</reference>
<evidence type="ECO:0000313" key="1">
    <source>
        <dbReference type="EMBL" id="EON88422.1"/>
    </source>
</evidence>
<gene>
    <name evidence="1" type="ORF">PLESHI_10665</name>
</gene>
<dbReference type="AlphaFoldDB" id="R8AQ14"/>
<proteinExistence type="predicted"/>
<dbReference type="OrthoDB" id="8434746at2"/>
<dbReference type="PATRIC" id="fig|1315976.3.peg.2000"/>
<accession>R8AQ14</accession>
<sequence>MDSNKQIKYIPLNASETAVLHDTNTILPRDEIYKPLVELIRQACNRAKEAISNSKSLDALREHNAISIDGERGTGKTAVLVNLRRYLELEHKDLLADVHILNPIDPTLLEDGESLFLHIIVAAVLHDEEIKQAQRNKPEQSRTLNNALNQLANSLEAVDTQQTRHGIDKVRAMYGNKKLADCVHDFFFVATQLLGKKILILPIDDVDTSLNLAFENLEIIRRYLTTPYVLPIVSGDRGLYHEVTWRDFHGRLIKDSTYHRQDAYITATELAEEYQRKVLPFPRRQTMPDVSRYWQWSYDRKNSDGKGVILGNPSDGMPLANFITWLEIYLTGPVNGKENSRLPLPIPSIRALTQLVNHCSDFIPALPSAIRNANSELAVKRIWQMPTVPLSAIDAFQAKHHELRQQRKREYTDAYKLFADKMQSEPHVNHLENNSKKALPQYLSKKLADYFRFEQKAGAIYLVLLAKQHWENRITSDLSSVFDTPLFQPLVHNLGILNSFDKHYDLIAWVNPLTKRLPEEWLSGLKSQKTILPYPIAEVGINSSMRWNYAKEISELELNGLDIDKKNKATFFITLQEEHNFYTNAKQSMLLNIGRVFELIISSIVNPVSIEDIYSILNRAPFFSTAALAPTKTLQLEEENAENLLEVQEHTNPETEEDPQLELIIQLQADIKEWRKHHNIDLINLSPWLVYKVFNKVYSQIASSEKISNGMKHIGTAIGRVAHIFYATWFAFGSFEKGELFGLPNVVATNNINPENLVNFENSDNFTINVGPFTPTRAQIDNKKSELYYNRNLFGQETRTISYLLKDHPLKEWIEELAKIKWPSHRAAKSALFSEFNLKETSRIPWVKIDDSLKTQSEEEALNILNRFEIEFGSDDSIIKELKKRISQLFKMDIK</sequence>
<dbReference type="EMBL" id="AQQO01000341">
    <property type="protein sequence ID" value="EON88422.1"/>
    <property type="molecule type" value="Genomic_DNA"/>
</dbReference>
<dbReference type="NCBIfam" id="NF041743">
    <property type="entry name" value="RdrA"/>
    <property type="match status" value="1"/>
</dbReference>
<dbReference type="Proteomes" id="UP000014012">
    <property type="component" value="Unassembled WGS sequence"/>
</dbReference>
<name>R8AQ14_PLESH</name>
<protein>
    <submittedName>
        <fullName evidence="1">Uncharacterized protein</fullName>
    </submittedName>
</protein>
<dbReference type="HOGENOM" id="CLU_325356_0_0_6"/>
<comment type="caution">
    <text evidence="1">The sequence shown here is derived from an EMBL/GenBank/DDBJ whole genome shotgun (WGS) entry which is preliminary data.</text>
</comment>
<dbReference type="RefSeq" id="WP_010863742.1">
    <property type="nucleotide sequence ID" value="NZ_KB944511.1"/>
</dbReference>
<organism evidence="1 2">
    <name type="scientific">Plesiomonas shigelloides 302-73</name>
    <dbReference type="NCBI Taxonomy" id="1315976"/>
    <lineage>
        <taxon>Bacteria</taxon>
        <taxon>Pseudomonadati</taxon>
        <taxon>Pseudomonadota</taxon>
        <taxon>Gammaproteobacteria</taxon>
        <taxon>Enterobacterales</taxon>
        <taxon>Enterobacteriaceae</taxon>
        <taxon>Plesiomonas</taxon>
    </lineage>
</organism>
<evidence type="ECO:0000313" key="2">
    <source>
        <dbReference type="Proteomes" id="UP000014012"/>
    </source>
</evidence>